<keyword evidence="1" id="KW-0812">Transmembrane</keyword>
<keyword evidence="1" id="KW-1133">Transmembrane helix</keyword>
<evidence type="ECO:0000256" key="1">
    <source>
        <dbReference type="SAM" id="Phobius"/>
    </source>
</evidence>
<accession>A0AAI9AJ62</accession>
<name>A0AAI9AJ62_9BACT</name>
<dbReference type="EMBL" id="ABCJ01000001">
    <property type="protein sequence ID" value="EDM24472.1"/>
    <property type="molecule type" value="Genomic_DNA"/>
</dbReference>
<sequence length="85" mass="9579">MELFGAPFWIKGAALFKIAIIDSFIAIIITLGLIYFITNSIIFESIINELNINFKINYLQEFGILFIVSFAISLISSIIVVMSKK</sequence>
<gene>
    <name evidence="2" type="ORF">CMTB2_03113</name>
</gene>
<dbReference type="AlphaFoldDB" id="A0AAI9AJ62"/>
<keyword evidence="1" id="KW-0472">Membrane</keyword>
<evidence type="ECO:0000313" key="3">
    <source>
        <dbReference type="Proteomes" id="UP000003288"/>
    </source>
</evidence>
<comment type="caution">
    <text evidence="2">The sequence shown here is derived from an EMBL/GenBank/DDBJ whole genome shotgun (WGS) entry which is preliminary data.</text>
</comment>
<protein>
    <submittedName>
        <fullName evidence="2">Uncharacterized protein</fullName>
    </submittedName>
</protein>
<reference evidence="2 3" key="1">
    <citation type="journal article" date="2011" name="Stand. Genomic Sci.">
        <title>Draft genome sequence of Caminibacter mediatlanticus strain TB-2, an epsilonproteobacterium isolated from a deep-sea hydrothermal vent.</title>
        <authorList>
            <person name="Giovannelli D."/>
            <person name="Ferriera S."/>
            <person name="Johnson J."/>
            <person name="Kravitz S."/>
            <person name="Perez-Rodriguez I."/>
            <person name="Ricci J."/>
            <person name="O'Brien C."/>
            <person name="Voordeckers J.W."/>
            <person name="Bini E."/>
            <person name="Vetriani C."/>
        </authorList>
    </citation>
    <scope>NUCLEOTIDE SEQUENCE [LARGE SCALE GENOMIC DNA]</scope>
    <source>
        <strain evidence="2 3">TB-2</strain>
    </source>
</reference>
<proteinExistence type="predicted"/>
<feature type="transmembrane region" description="Helical" evidence="1">
    <location>
        <begin position="20"/>
        <end position="42"/>
    </location>
</feature>
<dbReference type="Proteomes" id="UP000003288">
    <property type="component" value="Unassembled WGS sequence"/>
</dbReference>
<evidence type="ECO:0000313" key="2">
    <source>
        <dbReference type="EMBL" id="EDM24472.1"/>
    </source>
</evidence>
<organism evidence="2 3">
    <name type="scientific">Caminibacter mediatlanticus TB-2</name>
    <dbReference type="NCBI Taxonomy" id="391592"/>
    <lineage>
        <taxon>Bacteria</taxon>
        <taxon>Pseudomonadati</taxon>
        <taxon>Campylobacterota</taxon>
        <taxon>Epsilonproteobacteria</taxon>
        <taxon>Nautiliales</taxon>
        <taxon>Nautiliaceae</taxon>
        <taxon>Caminibacter</taxon>
    </lineage>
</organism>
<feature type="transmembrane region" description="Helical" evidence="1">
    <location>
        <begin position="62"/>
        <end position="82"/>
    </location>
</feature>